<dbReference type="EMBL" id="CAJVPY010022091">
    <property type="protein sequence ID" value="CAG8781764.1"/>
    <property type="molecule type" value="Genomic_DNA"/>
</dbReference>
<dbReference type="AlphaFoldDB" id="A0A9N9NXB8"/>
<gene>
    <name evidence="1" type="ORF">DERYTH_LOCUS19730</name>
</gene>
<accession>A0A9N9NXB8</accession>
<evidence type="ECO:0000313" key="2">
    <source>
        <dbReference type="Proteomes" id="UP000789405"/>
    </source>
</evidence>
<organism evidence="1 2">
    <name type="scientific">Dentiscutata erythropus</name>
    <dbReference type="NCBI Taxonomy" id="1348616"/>
    <lineage>
        <taxon>Eukaryota</taxon>
        <taxon>Fungi</taxon>
        <taxon>Fungi incertae sedis</taxon>
        <taxon>Mucoromycota</taxon>
        <taxon>Glomeromycotina</taxon>
        <taxon>Glomeromycetes</taxon>
        <taxon>Diversisporales</taxon>
        <taxon>Gigasporaceae</taxon>
        <taxon>Dentiscutata</taxon>
    </lineage>
</organism>
<feature type="non-terminal residue" evidence="1">
    <location>
        <position position="1"/>
    </location>
</feature>
<reference evidence="1" key="1">
    <citation type="submission" date="2021-06" db="EMBL/GenBank/DDBJ databases">
        <authorList>
            <person name="Kallberg Y."/>
            <person name="Tangrot J."/>
            <person name="Rosling A."/>
        </authorList>
    </citation>
    <scope>NUCLEOTIDE SEQUENCE</scope>
    <source>
        <strain evidence="1">MA453B</strain>
    </source>
</reference>
<protein>
    <submittedName>
        <fullName evidence="1">430_t:CDS:1</fullName>
    </submittedName>
</protein>
<evidence type="ECO:0000313" key="1">
    <source>
        <dbReference type="EMBL" id="CAG8781764.1"/>
    </source>
</evidence>
<comment type="caution">
    <text evidence="1">The sequence shown here is derived from an EMBL/GenBank/DDBJ whole genome shotgun (WGS) entry which is preliminary data.</text>
</comment>
<sequence length="94" mass="10723">SSEKNYDDDKFLSDDEIEIEYTYGVFIKLENEMSLLAKIVLESNNSSDDEIIKHSRNKNSIPKTSSLSSAELSIARNVLEICKKIIVQFIIDHV</sequence>
<proteinExistence type="predicted"/>
<dbReference type="Proteomes" id="UP000789405">
    <property type="component" value="Unassembled WGS sequence"/>
</dbReference>
<name>A0A9N9NXB8_9GLOM</name>
<keyword evidence="2" id="KW-1185">Reference proteome</keyword>